<reference evidence="1" key="1">
    <citation type="submission" date="2006-10" db="EMBL/GenBank/DDBJ databases">
        <title>Complete sequence of Solibacter usitatus Ellin6076.</title>
        <authorList>
            <consortium name="US DOE Joint Genome Institute"/>
            <person name="Copeland A."/>
            <person name="Lucas S."/>
            <person name="Lapidus A."/>
            <person name="Barry K."/>
            <person name="Detter J.C."/>
            <person name="Glavina del Rio T."/>
            <person name="Hammon N."/>
            <person name="Israni S."/>
            <person name="Dalin E."/>
            <person name="Tice H."/>
            <person name="Pitluck S."/>
            <person name="Thompson L.S."/>
            <person name="Brettin T."/>
            <person name="Bruce D."/>
            <person name="Han C."/>
            <person name="Tapia R."/>
            <person name="Gilna P."/>
            <person name="Schmutz J."/>
            <person name="Larimer F."/>
            <person name="Land M."/>
            <person name="Hauser L."/>
            <person name="Kyrpides N."/>
            <person name="Mikhailova N."/>
            <person name="Janssen P.H."/>
            <person name="Kuske C.R."/>
            <person name="Richardson P."/>
        </authorList>
    </citation>
    <scope>NUCLEOTIDE SEQUENCE</scope>
    <source>
        <strain evidence="1">Ellin6076</strain>
    </source>
</reference>
<dbReference type="EMBL" id="CP000473">
    <property type="protein sequence ID" value="ABJ87072.1"/>
    <property type="molecule type" value="Genomic_DNA"/>
</dbReference>
<sequence length="350" mass="38965" precursor="true">MTRTLPILVWICLTASVVGQRPLPHPVADLLPPDARIVETANVPLRSAKTRVLVLWMNSPRRVMSAWDSAADHLYGDHWFGRTFLSLINPSTDRLINTVTIRSNPDSSDDEGGFTIPFYTHNGFYHVPRPDKEGKGKPLLLRLQDLTGEGVAGQFVLFDHIVSGIAAGSVFGYNSRSDTAVQYAVEHTQNRFTPVVGFWAKQVFNRSPQRAGYWKFTWEAGHGEWDWIDEEVHFDAERQLFVEKSATRPYPGFAQVHCDLDTASLTNFLKRMRDVAPDGIDIEWLQSLIAKTPPNTIAAAGMVPTFNETQEPLNLVFQKSAGGAIGLELSTGSRFAAALRAQLQTWCSAN</sequence>
<name>Q01TE8_SOLUE</name>
<accession>Q01TE8</accession>
<protein>
    <submittedName>
        <fullName evidence="1">Uncharacterized protein</fullName>
    </submittedName>
</protein>
<dbReference type="HOGENOM" id="CLU_792016_0_0_0"/>
<dbReference type="STRING" id="234267.Acid_6146"/>
<evidence type="ECO:0000313" key="1">
    <source>
        <dbReference type="EMBL" id="ABJ87072.1"/>
    </source>
</evidence>
<dbReference type="KEGG" id="sus:Acid_6146"/>
<dbReference type="eggNOG" id="ENOG502ZR1N">
    <property type="taxonomic scope" value="Bacteria"/>
</dbReference>
<proteinExistence type="predicted"/>
<dbReference type="AlphaFoldDB" id="Q01TE8"/>
<organism evidence="1">
    <name type="scientific">Solibacter usitatus (strain Ellin6076)</name>
    <dbReference type="NCBI Taxonomy" id="234267"/>
    <lineage>
        <taxon>Bacteria</taxon>
        <taxon>Pseudomonadati</taxon>
        <taxon>Acidobacteriota</taxon>
        <taxon>Terriglobia</taxon>
        <taxon>Bryobacterales</taxon>
        <taxon>Solibacteraceae</taxon>
        <taxon>Candidatus Solibacter</taxon>
    </lineage>
</organism>
<dbReference type="InParanoid" id="Q01TE8"/>
<gene>
    <name evidence="1" type="ordered locus">Acid_6146</name>
</gene>